<dbReference type="CDD" id="cd11058">
    <property type="entry name" value="CYP60B-like"/>
    <property type="match status" value="1"/>
</dbReference>
<dbReference type="InterPro" id="IPR050121">
    <property type="entry name" value="Cytochrome_P450_monoxygenase"/>
</dbReference>
<dbReference type="PRINTS" id="PR00463">
    <property type="entry name" value="EP450I"/>
</dbReference>
<proteinExistence type="inferred from homology"/>
<keyword evidence="11" id="KW-1185">Reference proteome</keyword>
<dbReference type="Pfam" id="PF00067">
    <property type="entry name" value="p450"/>
    <property type="match status" value="1"/>
</dbReference>
<dbReference type="SUPFAM" id="SSF48264">
    <property type="entry name" value="Cytochrome P450"/>
    <property type="match status" value="1"/>
</dbReference>
<dbReference type="PANTHER" id="PTHR24305:SF230">
    <property type="entry name" value="P450, PUTATIVE (EUROFUNG)-RELATED"/>
    <property type="match status" value="1"/>
</dbReference>
<dbReference type="InterPro" id="IPR001128">
    <property type="entry name" value="Cyt_P450"/>
</dbReference>
<evidence type="ECO:0000256" key="4">
    <source>
        <dbReference type="ARBA" id="ARBA00022723"/>
    </source>
</evidence>
<evidence type="ECO:0000256" key="7">
    <source>
        <dbReference type="ARBA" id="ARBA00023033"/>
    </source>
</evidence>
<organism evidence="10 11">
    <name type="scientific">Apiospora kogelbergensis</name>
    <dbReference type="NCBI Taxonomy" id="1337665"/>
    <lineage>
        <taxon>Eukaryota</taxon>
        <taxon>Fungi</taxon>
        <taxon>Dikarya</taxon>
        <taxon>Ascomycota</taxon>
        <taxon>Pezizomycotina</taxon>
        <taxon>Sordariomycetes</taxon>
        <taxon>Xylariomycetidae</taxon>
        <taxon>Amphisphaeriales</taxon>
        <taxon>Apiosporaceae</taxon>
        <taxon>Apiospora</taxon>
    </lineage>
</organism>
<keyword evidence="6 8" id="KW-0408">Iron</keyword>
<dbReference type="InterPro" id="IPR017972">
    <property type="entry name" value="Cyt_P450_CS"/>
</dbReference>
<dbReference type="EMBL" id="JAQQWP010000001">
    <property type="protein sequence ID" value="KAK8133294.1"/>
    <property type="molecule type" value="Genomic_DNA"/>
</dbReference>
<accession>A0AAW0REZ4</accession>
<evidence type="ECO:0000256" key="9">
    <source>
        <dbReference type="RuleBase" id="RU000461"/>
    </source>
</evidence>
<evidence type="ECO:0000256" key="3">
    <source>
        <dbReference type="ARBA" id="ARBA00022617"/>
    </source>
</evidence>
<evidence type="ECO:0000313" key="10">
    <source>
        <dbReference type="EMBL" id="KAK8133294.1"/>
    </source>
</evidence>
<dbReference type="GO" id="GO:0005506">
    <property type="term" value="F:iron ion binding"/>
    <property type="evidence" value="ECO:0007669"/>
    <property type="project" value="InterPro"/>
</dbReference>
<comment type="caution">
    <text evidence="10">The sequence shown here is derived from an EMBL/GenBank/DDBJ whole genome shotgun (WGS) entry which is preliminary data.</text>
</comment>
<comment type="similarity">
    <text evidence="2 9">Belongs to the cytochrome P450 family.</text>
</comment>
<dbReference type="InterPro" id="IPR002401">
    <property type="entry name" value="Cyt_P450_E_grp-I"/>
</dbReference>
<dbReference type="GO" id="GO:0016705">
    <property type="term" value="F:oxidoreductase activity, acting on paired donors, with incorporation or reduction of molecular oxygen"/>
    <property type="evidence" value="ECO:0007669"/>
    <property type="project" value="InterPro"/>
</dbReference>
<keyword evidence="5 9" id="KW-0560">Oxidoreductase</keyword>
<dbReference type="AlphaFoldDB" id="A0AAW0REZ4"/>
<name>A0AAW0REZ4_9PEZI</name>
<gene>
    <name evidence="10" type="ORF">PG999_001467</name>
</gene>
<dbReference type="GO" id="GO:0004497">
    <property type="term" value="F:monooxygenase activity"/>
    <property type="evidence" value="ECO:0007669"/>
    <property type="project" value="UniProtKB-KW"/>
</dbReference>
<evidence type="ECO:0000256" key="5">
    <source>
        <dbReference type="ARBA" id="ARBA00023002"/>
    </source>
</evidence>
<keyword evidence="3 8" id="KW-0349">Heme</keyword>
<dbReference type="PRINTS" id="PR00385">
    <property type="entry name" value="P450"/>
</dbReference>
<keyword evidence="7 9" id="KW-0503">Monooxygenase</keyword>
<dbReference type="Gene3D" id="1.10.630.10">
    <property type="entry name" value="Cytochrome P450"/>
    <property type="match status" value="1"/>
</dbReference>
<reference evidence="10 11" key="1">
    <citation type="submission" date="2023-01" db="EMBL/GenBank/DDBJ databases">
        <title>Analysis of 21 Apiospora genomes using comparative genomics revels a genus with tremendous synthesis potential of carbohydrate active enzymes and secondary metabolites.</title>
        <authorList>
            <person name="Sorensen T."/>
        </authorList>
    </citation>
    <scope>NUCLEOTIDE SEQUENCE [LARGE SCALE GENOMIC DNA]</scope>
    <source>
        <strain evidence="10 11">CBS 117206</strain>
    </source>
</reference>
<dbReference type="PANTHER" id="PTHR24305">
    <property type="entry name" value="CYTOCHROME P450"/>
    <property type="match status" value="1"/>
</dbReference>
<keyword evidence="4 8" id="KW-0479">Metal-binding</keyword>
<dbReference type="InterPro" id="IPR036396">
    <property type="entry name" value="Cyt_P450_sf"/>
</dbReference>
<evidence type="ECO:0000256" key="8">
    <source>
        <dbReference type="PIRSR" id="PIRSR602401-1"/>
    </source>
</evidence>
<evidence type="ECO:0000256" key="2">
    <source>
        <dbReference type="ARBA" id="ARBA00010617"/>
    </source>
</evidence>
<feature type="binding site" description="axial binding residue" evidence="8">
    <location>
        <position position="443"/>
    </location>
    <ligand>
        <name>heme</name>
        <dbReference type="ChEBI" id="CHEBI:30413"/>
    </ligand>
    <ligandPart>
        <name>Fe</name>
        <dbReference type="ChEBI" id="CHEBI:18248"/>
    </ligandPart>
</feature>
<evidence type="ECO:0000256" key="1">
    <source>
        <dbReference type="ARBA" id="ARBA00001971"/>
    </source>
</evidence>
<comment type="cofactor">
    <cofactor evidence="1 8">
        <name>heme</name>
        <dbReference type="ChEBI" id="CHEBI:30413"/>
    </cofactor>
</comment>
<dbReference type="Proteomes" id="UP001392437">
    <property type="component" value="Unassembled WGS sequence"/>
</dbReference>
<dbReference type="PROSITE" id="PS00086">
    <property type="entry name" value="CYTOCHROME_P450"/>
    <property type="match status" value="1"/>
</dbReference>
<evidence type="ECO:0000256" key="6">
    <source>
        <dbReference type="ARBA" id="ARBA00023004"/>
    </source>
</evidence>
<sequence>MALAIPNFQAIASTTAILVFSFAVWRTIYNVFFHPLRNYPGPLAYRASRFPFIFTQIRGKLPFKVLEWSDTYGPVIRIAPDELAYTHPDAWQNIYGHHTGATKGGHEEFPKSPHTYRTKGIQVSIAGDTKFRHRKLRKQLSPIFSERAIRDQEVIIGKYVSLLIKRLHEHCVQRETGRPKRLDMKAWYNWTTFDIIGDMSYGESFGCLERAAYDPWVADISETVRSGAEMQAFKLLGLENLLFWGYKWGLLFSARTDHEKRVHEKLGRRMKLGVQRNDFLAPLIENKNDWDFATVRSNAAVLTIAGSETTATTLCGVTFLLLQAPTCLSKLAHEVRTSFESEEEITMSSVGKLTYMIACLNETLRRYPPVPTGMPRVVPKGGATVIDHFVPEGTTVGVWQWAMYHSTQNFKNPFEFNPDRLLDTNITDNMKALQPFSVGPRDCIGRNLAFNEMKVILARILWNFDIEAADDNETWMDKQKAYFLWHKPELPVYFKPVRKWVG</sequence>
<dbReference type="GO" id="GO:0020037">
    <property type="term" value="F:heme binding"/>
    <property type="evidence" value="ECO:0007669"/>
    <property type="project" value="InterPro"/>
</dbReference>
<protein>
    <submittedName>
        <fullName evidence="10">Cytochrome p450</fullName>
    </submittedName>
</protein>
<evidence type="ECO:0000313" key="11">
    <source>
        <dbReference type="Proteomes" id="UP001392437"/>
    </source>
</evidence>